<dbReference type="InterPro" id="IPR027417">
    <property type="entry name" value="P-loop_NTPase"/>
</dbReference>
<evidence type="ECO:0000256" key="1">
    <source>
        <dbReference type="ARBA" id="ARBA00022801"/>
    </source>
</evidence>
<dbReference type="InterPro" id="IPR025202">
    <property type="entry name" value="PLD-like_dom"/>
</dbReference>
<dbReference type="PROSITE" id="PS51194">
    <property type="entry name" value="HELICASE_CTER"/>
    <property type="match status" value="1"/>
</dbReference>
<proteinExistence type="predicted"/>
<dbReference type="InterPro" id="IPR001650">
    <property type="entry name" value="Helicase_C-like"/>
</dbReference>
<dbReference type="InterPro" id="IPR038718">
    <property type="entry name" value="SNF2-like_sf"/>
</dbReference>
<gene>
    <name evidence="4" type="primary">rapA_1</name>
    <name evidence="4" type="ORF">Hgul01_02000</name>
</gene>
<dbReference type="SUPFAM" id="SSF56024">
    <property type="entry name" value="Phospholipase D/nuclease"/>
    <property type="match status" value="1"/>
</dbReference>
<dbReference type="RefSeq" id="WP_345721815.1">
    <property type="nucleotide sequence ID" value="NZ_BAABRU010000006.1"/>
</dbReference>
<keyword evidence="1" id="KW-0378">Hydrolase</keyword>
<sequence>MYSVREHHDDGIPYLIDNREGSPTLASVLDRLLRRGAWADIATGYLSLSGYRLLAEPLEQLQELRLLFGQSQIADELNRELRRERYRASTRSIVERLIAFLSRDGVAIKRYTGDFFHAKAYIVNGVAIVGSSNCTASGLTGNTELNALHKEQPIVESFSAWYERMWNAEASSDCKTELITTLQQSQFGAYPYIPHEIYIKTLYEYFKDDLESANTVDPLRSIVELTAFQHEAFQKAQRILRRYHGVMIADAVGLGKTFVGKKLLELYGYYQRLRALIICPAQLQTMWEREIEEARIPARIISMERLGLADFDPRVYADSEFILVDESHNFRNPATQRYQALATIIGSGEPKRVALLTATPISNSLWDLYHQIALWTRGSDAYFREAGIASLRRYFREAEQAGGSGGMLFNLLEEVVVRRTRSFIQEHFAEATISGQPLRFPERQLRTIDYSLSATYGGLFERIIQVIEGLRLPVYNPEGYKRALTTSEKRQEHTNQALNGLLKANLLKRFESSVAAFRISIHRLRGFIERYGQELQQGHLLQSGVYRLLLQLEEDGDSLGLAQALQRLTPIDPSEYDLIKLQADIQHDLAGLDRVIGLIDPITPSQDDKLIQFRQRLSELGGQKIIVFSYFRDTARYLIDQLKADPNLANVRMAYLSSEINPRDRQRTIERFAPRNSRTPIAASDEYDLLIATDVLSEGQNLQDAAQLINYDLHWNPTRMIQRGGRIDRLGSSHSTIVIHNIFPDQELETLLRLVERLQERLRAINETIGLDASVLGELITPRTFNTLRELAVGDDSSLQFWGQVSELAGNELLRQQLLNYLRDYGRHYVEGLPDGIHSCSQRGQRSGIFAYYRHEDRHFWRFWDSNAKVVSDNRFEIHELIRATPQQARDQEWLHPEQQEQALETIAHDILQSLEQRRVSALLGEKIDKTQRELGLILKQHWHKPSVDKTAAQMLYAALLNPLPAPFIKKLRRLHSEFGRTGDLNNLIAELQQLIEAHQLNQAPTTALVPTSQPLSRDDLQLICWMLIR</sequence>
<dbReference type="Gene3D" id="3.30.870.10">
    <property type="entry name" value="Endonuclease Chain A"/>
    <property type="match status" value="1"/>
</dbReference>
<evidence type="ECO:0000259" key="2">
    <source>
        <dbReference type="PROSITE" id="PS51192"/>
    </source>
</evidence>
<dbReference type="InterPro" id="IPR014001">
    <property type="entry name" value="Helicase_ATP-bd"/>
</dbReference>
<dbReference type="SMART" id="SM00487">
    <property type="entry name" value="DEXDc"/>
    <property type="match status" value="1"/>
</dbReference>
<feature type="domain" description="Helicase ATP-binding" evidence="2">
    <location>
        <begin position="237"/>
        <end position="378"/>
    </location>
</feature>
<evidence type="ECO:0000313" key="4">
    <source>
        <dbReference type="EMBL" id="GAA5528203.1"/>
    </source>
</evidence>
<dbReference type="PANTHER" id="PTHR45766:SF6">
    <property type="entry name" value="SWI_SNF-RELATED MATRIX-ASSOCIATED ACTIN-DEPENDENT REGULATOR OF CHROMATIN SUBFAMILY A-LIKE PROTEIN 1"/>
    <property type="match status" value="1"/>
</dbReference>
<dbReference type="PROSITE" id="PS51192">
    <property type="entry name" value="HELICASE_ATP_BIND_1"/>
    <property type="match status" value="1"/>
</dbReference>
<dbReference type="Pfam" id="PF13091">
    <property type="entry name" value="PLDc_2"/>
    <property type="match status" value="1"/>
</dbReference>
<dbReference type="PANTHER" id="PTHR45766">
    <property type="entry name" value="DNA ANNEALING HELICASE AND ENDONUCLEASE ZRANB3 FAMILY MEMBER"/>
    <property type="match status" value="1"/>
</dbReference>
<reference evidence="4 5" key="1">
    <citation type="submission" date="2024-02" db="EMBL/GenBank/DDBJ databases">
        <title>Herpetosiphon gulosus NBRC 112829.</title>
        <authorList>
            <person name="Ichikawa N."/>
            <person name="Katano-Makiyama Y."/>
            <person name="Hidaka K."/>
        </authorList>
    </citation>
    <scope>NUCLEOTIDE SEQUENCE [LARGE SCALE GENOMIC DNA]</scope>
    <source>
        <strain evidence="4 5">NBRC 112829</strain>
    </source>
</reference>
<dbReference type="CDD" id="cd18793">
    <property type="entry name" value="SF2_C_SNF"/>
    <property type="match status" value="1"/>
</dbReference>
<name>A0ABP9X0Y8_9CHLR</name>
<organism evidence="4 5">
    <name type="scientific">Herpetosiphon gulosus</name>
    <dbReference type="NCBI Taxonomy" id="1973496"/>
    <lineage>
        <taxon>Bacteria</taxon>
        <taxon>Bacillati</taxon>
        <taxon>Chloroflexota</taxon>
        <taxon>Chloroflexia</taxon>
        <taxon>Herpetosiphonales</taxon>
        <taxon>Herpetosiphonaceae</taxon>
        <taxon>Herpetosiphon</taxon>
    </lineage>
</organism>
<protein>
    <submittedName>
        <fullName evidence="4">RNA polymerase-associated protein RapA</fullName>
    </submittedName>
</protein>
<feature type="domain" description="Helicase C-terminal" evidence="3">
    <location>
        <begin position="612"/>
        <end position="773"/>
    </location>
</feature>
<accession>A0ABP9X0Y8</accession>
<dbReference type="InterPro" id="IPR049730">
    <property type="entry name" value="SNF2/RAD54-like_C"/>
</dbReference>
<dbReference type="SMART" id="SM00490">
    <property type="entry name" value="HELICc"/>
    <property type="match status" value="1"/>
</dbReference>
<evidence type="ECO:0000313" key="5">
    <source>
        <dbReference type="Proteomes" id="UP001428290"/>
    </source>
</evidence>
<evidence type="ECO:0000259" key="3">
    <source>
        <dbReference type="PROSITE" id="PS51194"/>
    </source>
</evidence>
<dbReference type="Gene3D" id="3.40.50.10810">
    <property type="entry name" value="Tandem AAA-ATPase domain"/>
    <property type="match status" value="2"/>
</dbReference>
<comment type="caution">
    <text evidence="4">The sequence shown here is derived from an EMBL/GenBank/DDBJ whole genome shotgun (WGS) entry which is preliminary data.</text>
</comment>
<dbReference type="Proteomes" id="UP001428290">
    <property type="component" value="Unassembled WGS sequence"/>
</dbReference>
<dbReference type="SUPFAM" id="SSF52540">
    <property type="entry name" value="P-loop containing nucleoside triphosphate hydrolases"/>
    <property type="match status" value="2"/>
</dbReference>
<dbReference type="EMBL" id="BAABRU010000006">
    <property type="protein sequence ID" value="GAA5528203.1"/>
    <property type="molecule type" value="Genomic_DNA"/>
</dbReference>
<dbReference type="Gene3D" id="3.40.50.300">
    <property type="entry name" value="P-loop containing nucleotide triphosphate hydrolases"/>
    <property type="match status" value="1"/>
</dbReference>
<keyword evidence="5" id="KW-1185">Reference proteome</keyword>
<dbReference type="Pfam" id="PF00271">
    <property type="entry name" value="Helicase_C"/>
    <property type="match status" value="1"/>
</dbReference>